<proteinExistence type="predicted"/>
<evidence type="ECO:0000256" key="1">
    <source>
        <dbReference type="SAM" id="MobiDB-lite"/>
    </source>
</evidence>
<sequence>MNAVIMSSTDFASSQTCVPCISDIEHKVKHSCEITSPVTKEMPQSLCSFPTRTNTQTTLLKSKHHAFSPTQTKQSMYKSTTLNSKNLAGFPPAEIGTRGTVASLIMQEIEYFSRIDSNSQRNKSEITEVGSSNSSTSSRTTIVSTVEESTKKKRVSSRLLPRMCSMVDVSDTGRPNGTSAFGYRNLKSDTKKFQV</sequence>
<feature type="compositionally biased region" description="Low complexity" evidence="1">
    <location>
        <begin position="127"/>
        <end position="147"/>
    </location>
</feature>
<dbReference type="PANTHER" id="PTHR35131:SF2">
    <property type="entry name" value="GAG-POL POLYPROTEIN"/>
    <property type="match status" value="1"/>
</dbReference>
<evidence type="ECO:0000313" key="3">
    <source>
        <dbReference type="Proteomes" id="UP001374584"/>
    </source>
</evidence>
<reference evidence="2 3" key="1">
    <citation type="submission" date="2024-01" db="EMBL/GenBank/DDBJ databases">
        <title>The genomes of 5 underutilized Papilionoideae crops provide insights into root nodulation and disease resistanc.</title>
        <authorList>
            <person name="Jiang F."/>
        </authorList>
    </citation>
    <scope>NUCLEOTIDE SEQUENCE [LARGE SCALE GENOMIC DNA]</scope>
    <source>
        <strain evidence="2">JINMINGXINNONG_FW02</strain>
        <tissue evidence="2">Leaves</tissue>
    </source>
</reference>
<name>A0AAN9RI00_PHACN</name>
<dbReference type="PANTHER" id="PTHR35131">
    <property type="entry name" value="EXPRESSED PROTEIN"/>
    <property type="match status" value="1"/>
</dbReference>
<dbReference type="Proteomes" id="UP001374584">
    <property type="component" value="Unassembled WGS sequence"/>
</dbReference>
<protein>
    <submittedName>
        <fullName evidence="2">Uncharacterized protein</fullName>
    </submittedName>
</protein>
<evidence type="ECO:0000313" key="2">
    <source>
        <dbReference type="EMBL" id="KAK7372047.1"/>
    </source>
</evidence>
<keyword evidence="3" id="KW-1185">Reference proteome</keyword>
<gene>
    <name evidence="2" type="ORF">VNO80_05416</name>
</gene>
<dbReference type="EMBL" id="JAYMYR010000003">
    <property type="protein sequence ID" value="KAK7372047.1"/>
    <property type="molecule type" value="Genomic_DNA"/>
</dbReference>
<dbReference type="AlphaFoldDB" id="A0AAN9RI00"/>
<feature type="region of interest" description="Disordered" evidence="1">
    <location>
        <begin position="120"/>
        <end position="149"/>
    </location>
</feature>
<comment type="caution">
    <text evidence="2">The sequence shown here is derived from an EMBL/GenBank/DDBJ whole genome shotgun (WGS) entry which is preliminary data.</text>
</comment>
<organism evidence="2 3">
    <name type="scientific">Phaseolus coccineus</name>
    <name type="common">Scarlet runner bean</name>
    <name type="synonym">Phaseolus multiflorus</name>
    <dbReference type="NCBI Taxonomy" id="3886"/>
    <lineage>
        <taxon>Eukaryota</taxon>
        <taxon>Viridiplantae</taxon>
        <taxon>Streptophyta</taxon>
        <taxon>Embryophyta</taxon>
        <taxon>Tracheophyta</taxon>
        <taxon>Spermatophyta</taxon>
        <taxon>Magnoliopsida</taxon>
        <taxon>eudicotyledons</taxon>
        <taxon>Gunneridae</taxon>
        <taxon>Pentapetalae</taxon>
        <taxon>rosids</taxon>
        <taxon>fabids</taxon>
        <taxon>Fabales</taxon>
        <taxon>Fabaceae</taxon>
        <taxon>Papilionoideae</taxon>
        <taxon>50 kb inversion clade</taxon>
        <taxon>NPAAA clade</taxon>
        <taxon>indigoferoid/millettioid clade</taxon>
        <taxon>Phaseoleae</taxon>
        <taxon>Phaseolus</taxon>
    </lineage>
</organism>
<accession>A0AAN9RI00</accession>